<comment type="caution">
    <text evidence="2">The sequence shown here is derived from an EMBL/GenBank/DDBJ whole genome shotgun (WGS) entry which is preliminary data.</text>
</comment>
<dbReference type="InterPro" id="IPR036397">
    <property type="entry name" value="RNaseH_sf"/>
</dbReference>
<evidence type="ECO:0000313" key="2">
    <source>
        <dbReference type="EMBL" id="PWH81368.1"/>
    </source>
</evidence>
<sequence length="243" mass="28030">MLDKINLEKILFLDIETVPQVYDYKELDETTAELFNKKTRFKQRGEEFESEVYSENAGILAEFGKIVCISVGYVNKPKSGVVTGKSIRLKSFYHDDEETLLKNFATLLNDYYSDPNSLLCGHNGKEFDFPYIARRMLINGIKLPAPLDIAGKKPWEINHLDTLELWKFGDYKHFTSLPLLCHIFKIPTPKDDISGADVARVYYEENDLERIKVYCEKDVVALIQLFLKMKGDGLVEESDIFYS</sequence>
<gene>
    <name evidence="2" type="ORF">DIT68_15180</name>
</gene>
<dbReference type="EMBL" id="QFRJ01000018">
    <property type="protein sequence ID" value="PWH81368.1"/>
    <property type="molecule type" value="Genomic_DNA"/>
</dbReference>
<keyword evidence="2" id="KW-0540">Nuclease</keyword>
<dbReference type="CDD" id="cd05782">
    <property type="entry name" value="DNA_polB_like1_exo"/>
    <property type="match status" value="1"/>
</dbReference>
<dbReference type="GO" id="GO:0003676">
    <property type="term" value="F:nucleic acid binding"/>
    <property type="evidence" value="ECO:0007669"/>
    <property type="project" value="InterPro"/>
</dbReference>
<evidence type="ECO:0000259" key="1">
    <source>
        <dbReference type="Pfam" id="PF10108"/>
    </source>
</evidence>
<keyword evidence="2" id="KW-0269">Exonuclease</keyword>
<dbReference type="OrthoDB" id="9773351at2"/>
<dbReference type="InterPro" id="IPR012337">
    <property type="entry name" value="RNaseH-like_sf"/>
</dbReference>
<keyword evidence="2" id="KW-0378">Hydrolase</keyword>
<dbReference type="GO" id="GO:0004527">
    <property type="term" value="F:exonuclease activity"/>
    <property type="evidence" value="ECO:0007669"/>
    <property type="project" value="UniProtKB-KW"/>
</dbReference>
<dbReference type="SUPFAM" id="SSF53098">
    <property type="entry name" value="Ribonuclease H-like"/>
    <property type="match status" value="1"/>
</dbReference>
<keyword evidence="3" id="KW-1185">Reference proteome</keyword>
<dbReference type="RefSeq" id="WP_109360674.1">
    <property type="nucleotide sequence ID" value="NZ_QFRJ01000018.1"/>
</dbReference>
<dbReference type="AlphaFoldDB" id="A0A2U2X0R8"/>
<dbReference type="Proteomes" id="UP000245370">
    <property type="component" value="Unassembled WGS sequence"/>
</dbReference>
<evidence type="ECO:0000313" key="3">
    <source>
        <dbReference type="Proteomes" id="UP000245370"/>
    </source>
</evidence>
<proteinExistence type="predicted"/>
<dbReference type="Pfam" id="PF10108">
    <property type="entry name" value="DNA_pol_B_exo2"/>
    <property type="match status" value="1"/>
</dbReference>
<feature type="domain" description="Predicted 3'-5' exonuclease PolB-like" evidence="1">
    <location>
        <begin position="63"/>
        <end position="230"/>
    </location>
</feature>
<name>A0A2U2X0R8_9FLAO</name>
<organism evidence="2 3">
    <name type="scientific">Brumimicrobium oceani</name>
    <dbReference type="NCBI Taxonomy" id="2100725"/>
    <lineage>
        <taxon>Bacteria</taxon>
        <taxon>Pseudomonadati</taxon>
        <taxon>Bacteroidota</taxon>
        <taxon>Flavobacteriia</taxon>
        <taxon>Flavobacteriales</taxon>
        <taxon>Crocinitomicaceae</taxon>
        <taxon>Brumimicrobium</taxon>
    </lineage>
</organism>
<dbReference type="Gene3D" id="3.30.420.10">
    <property type="entry name" value="Ribonuclease H-like superfamily/Ribonuclease H"/>
    <property type="match status" value="1"/>
</dbReference>
<accession>A0A2U2X0R8</accession>
<reference evidence="2 3" key="1">
    <citation type="submission" date="2018-05" db="EMBL/GenBank/DDBJ databases">
        <title>Brumimicrobium oceani sp. nov., isolated from coastal sediment.</title>
        <authorList>
            <person name="Kou Y."/>
        </authorList>
    </citation>
    <scope>NUCLEOTIDE SEQUENCE [LARGE SCALE GENOMIC DNA]</scope>
    <source>
        <strain evidence="2 3">C305</strain>
    </source>
</reference>
<reference evidence="2 3" key="2">
    <citation type="submission" date="2018-05" db="EMBL/GenBank/DDBJ databases">
        <authorList>
            <person name="Lanie J.A."/>
            <person name="Ng W.-L."/>
            <person name="Kazmierczak K.M."/>
            <person name="Andrzejewski T.M."/>
            <person name="Davidsen T.M."/>
            <person name="Wayne K.J."/>
            <person name="Tettelin H."/>
            <person name="Glass J.I."/>
            <person name="Rusch D."/>
            <person name="Podicherti R."/>
            <person name="Tsui H.-C.T."/>
            <person name="Winkler M.E."/>
        </authorList>
    </citation>
    <scope>NUCLEOTIDE SEQUENCE [LARGE SCALE GENOMIC DNA]</scope>
    <source>
        <strain evidence="2 3">C305</strain>
    </source>
</reference>
<protein>
    <submittedName>
        <fullName evidence="2">3'-5' exonuclease</fullName>
    </submittedName>
</protein>
<dbReference type="InterPro" id="IPR019288">
    <property type="entry name" value="3'-5'_exonuclease_PolB-like"/>
</dbReference>